<keyword evidence="4" id="KW-1185">Reference proteome</keyword>
<gene>
    <name evidence="3" type="ORF">GJR95_11755</name>
</gene>
<feature type="transmembrane region" description="Helical" evidence="1">
    <location>
        <begin position="291"/>
        <end position="311"/>
    </location>
</feature>
<dbReference type="SUPFAM" id="SSF53098">
    <property type="entry name" value="Ribonuclease H-like"/>
    <property type="match status" value="1"/>
</dbReference>
<feature type="domain" description="Transposase IS4-like" evidence="2">
    <location>
        <begin position="95"/>
        <end position="304"/>
    </location>
</feature>
<dbReference type="EMBL" id="CP045997">
    <property type="protein sequence ID" value="QHV95637.1"/>
    <property type="molecule type" value="Genomic_DNA"/>
</dbReference>
<name>A0A6P1VV57_9BACT</name>
<evidence type="ECO:0000256" key="1">
    <source>
        <dbReference type="SAM" id="Phobius"/>
    </source>
</evidence>
<dbReference type="RefSeq" id="WP_162386047.1">
    <property type="nucleotide sequence ID" value="NZ_CP045997.1"/>
</dbReference>
<dbReference type="Pfam" id="PF01609">
    <property type="entry name" value="DDE_Tnp_1"/>
    <property type="match status" value="1"/>
</dbReference>
<protein>
    <submittedName>
        <fullName evidence="3">Transposase</fullName>
    </submittedName>
</protein>
<dbReference type="GO" id="GO:0003677">
    <property type="term" value="F:DNA binding"/>
    <property type="evidence" value="ECO:0007669"/>
    <property type="project" value="InterPro"/>
</dbReference>
<dbReference type="InterPro" id="IPR002559">
    <property type="entry name" value="Transposase_11"/>
</dbReference>
<dbReference type="GO" id="GO:0004803">
    <property type="term" value="F:transposase activity"/>
    <property type="evidence" value="ECO:0007669"/>
    <property type="project" value="InterPro"/>
</dbReference>
<accession>A0A6P1VV57</accession>
<reference evidence="3 4" key="1">
    <citation type="submission" date="2019-11" db="EMBL/GenBank/DDBJ databases">
        <title>Spirosoma endbachense sp. nov., isolated from a natural salt meadow.</title>
        <authorList>
            <person name="Rojas J."/>
            <person name="Ambika Manirajan B."/>
            <person name="Ratering S."/>
            <person name="Suarez C."/>
            <person name="Geissler-Plaum R."/>
            <person name="Schnell S."/>
        </authorList>
    </citation>
    <scope>NUCLEOTIDE SEQUENCE [LARGE SCALE GENOMIC DNA]</scope>
    <source>
        <strain evidence="3 4">I-24</strain>
    </source>
</reference>
<keyword evidence="1" id="KW-0472">Membrane</keyword>
<evidence type="ECO:0000313" key="4">
    <source>
        <dbReference type="Proteomes" id="UP000464577"/>
    </source>
</evidence>
<dbReference type="AlphaFoldDB" id="A0A6P1VV57"/>
<dbReference type="Gene3D" id="3.90.350.10">
    <property type="entry name" value="Transposase Inhibitor Protein From Tn5, Chain A, domain 1"/>
    <property type="match status" value="1"/>
</dbReference>
<evidence type="ECO:0000259" key="2">
    <source>
        <dbReference type="Pfam" id="PF01609"/>
    </source>
</evidence>
<organism evidence="3 4">
    <name type="scientific">Spirosoma endbachense</name>
    <dbReference type="NCBI Taxonomy" id="2666025"/>
    <lineage>
        <taxon>Bacteria</taxon>
        <taxon>Pseudomonadati</taxon>
        <taxon>Bacteroidota</taxon>
        <taxon>Cytophagia</taxon>
        <taxon>Cytophagales</taxon>
        <taxon>Cytophagaceae</taxon>
        <taxon>Spirosoma</taxon>
    </lineage>
</organism>
<keyword evidence="1" id="KW-0812">Transmembrane</keyword>
<sequence>MTHPLLAKCKPYFTDIPEHILQTMLLVCSAIVLARSTNLNILKDYLPQLLGNAKTKPFSHYKRLVRFFRWSEPNQLIQSVLRFIFRFLEGHCTYLIMDATTWQVGKKKVHLLTLCILLGKTAIPIYWLQLAKKGHSNEEERKQLFKEALERYDLKGKILLADREYIGETWFAFLVKENIDFVIRLPEGCYKLPIGAAPGAAYSNLCRQARWRKRGVIKPFTLNGCLLSVVVLKNPQADPAEPLLFFISSLTHKIQISEAYRLRWRIEVCFKQLKSQGFNLEDLNFKKDSKILLVMALVVMVYVLSLQAGFAKLATKQKTYRNGKQSLVVSLFRQGLSVLRSQVKSLKQFMDYLEKRIQTITTGKWLYVQ</sequence>
<dbReference type="GO" id="GO:0006313">
    <property type="term" value="P:DNA transposition"/>
    <property type="evidence" value="ECO:0007669"/>
    <property type="project" value="InterPro"/>
</dbReference>
<evidence type="ECO:0000313" key="3">
    <source>
        <dbReference type="EMBL" id="QHV95637.1"/>
    </source>
</evidence>
<dbReference type="Proteomes" id="UP000464577">
    <property type="component" value="Chromosome"/>
</dbReference>
<dbReference type="InterPro" id="IPR012337">
    <property type="entry name" value="RNaseH-like_sf"/>
</dbReference>
<proteinExistence type="predicted"/>
<keyword evidence="1" id="KW-1133">Transmembrane helix</keyword>
<dbReference type="KEGG" id="senf:GJR95_11755"/>